<dbReference type="GO" id="GO:0003714">
    <property type="term" value="F:transcription corepressor activity"/>
    <property type="evidence" value="ECO:0007669"/>
    <property type="project" value="InterPro"/>
</dbReference>
<dbReference type="GeneID" id="28938595"/>
<reference evidence="5" key="1">
    <citation type="journal article" date="2016" name="Nat. Commun.">
        <title>Genome analysis of three Pneumocystis species reveals adaptation mechanisms to life exclusively in mammalian hosts.</title>
        <authorList>
            <person name="Ma L."/>
            <person name="Chen Z."/>
            <person name="Huang D.W."/>
            <person name="Kutty G."/>
            <person name="Ishihara M."/>
            <person name="Wang H."/>
            <person name="Abouelleil A."/>
            <person name="Bishop L."/>
            <person name="Davey E."/>
            <person name="Deng R."/>
            <person name="Deng X."/>
            <person name="Fan L."/>
            <person name="Fantoni G."/>
            <person name="Fitzgerald M."/>
            <person name="Gogineni E."/>
            <person name="Goldberg J.M."/>
            <person name="Handley G."/>
            <person name="Hu X."/>
            <person name="Huber C."/>
            <person name="Jiao X."/>
            <person name="Jones K."/>
            <person name="Levin J.Z."/>
            <person name="Liu Y."/>
            <person name="Macdonald P."/>
            <person name="Melnikov A."/>
            <person name="Raley C."/>
            <person name="Sassi M."/>
            <person name="Sherman B.T."/>
            <person name="Song X."/>
            <person name="Sykes S."/>
            <person name="Tran B."/>
            <person name="Walsh L."/>
            <person name="Xia Y."/>
            <person name="Yang J."/>
            <person name="Young S."/>
            <person name="Zeng Q."/>
            <person name="Zheng X."/>
            <person name="Stephens R."/>
            <person name="Nusbaum C."/>
            <person name="Birren B.W."/>
            <person name="Azadi P."/>
            <person name="Lempicki R.A."/>
            <person name="Cuomo C.A."/>
            <person name="Kovacs J.A."/>
        </authorList>
    </citation>
    <scope>NUCLEOTIDE SEQUENCE [LARGE SCALE GENOMIC DNA]</scope>
    <source>
        <strain evidence="5">RU7</strain>
    </source>
</reference>
<comment type="caution">
    <text evidence="4">The sequence shown here is derived from an EMBL/GenBank/DDBJ whole genome shotgun (WGS) entry which is preliminary data.</text>
</comment>
<evidence type="ECO:0000256" key="2">
    <source>
        <dbReference type="SAM" id="Coils"/>
    </source>
</evidence>
<keyword evidence="2" id="KW-0175">Coiled coil</keyword>
<feature type="compositionally biased region" description="Basic and acidic residues" evidence="3">
    <location>
        <begin position="1"/>
        <end position="11"/>
    </location>
</feature>
<dbReference type="EMBL" id="LFWA01000001">
    <property type="protein sequence ID" value="KTW32588.1"/>
    <property type="molecule type" value="Genomic_DNA"/>
</dbReference>
<dbReference type="Proteomes" id="UP000053447">
    <property type="component" value="Unassembled WGS sequence"/>
</dbReference>
<organism evidence="4 5">
    <name type="scientific">Pneumocystis jirovecii (strain RU7)</name>
    <name type="common">Human pneumocystis pneumonia agent</name>
    <dbReference type="NCBI Taxonomy" id="1408657"/>
    <lineage>
        <taxon>Eukaryota</taxon>
        <taxon>Fungi</taxon>
        <taxon>Dikarya</taxon>
        <taxon>Ascomycota</taxon>
        <taxon>Taphrinomycotina</taxon>
        <taxon>Pneumocystomycetes</taxon>
        <taxon>Pneumocystaceae</taxon>
        <taxon>Pneumocystis</taxon>
    </lineage>
</organism>
<feature type="coiled-coil region" evidence="2">
    <location>
        <begin position="55"/>
        <end position="93"/>
    </location>
</feature>
<dbReference type="STRING" id="1408657.A0A0W4ZW40"/>
<gene>
    <name evidence="4" type="ORF">T551_00073</name>
</gene>
<evidence type="ECO:0000256" key="3">
    <source>
        <dbReference type="SAM" id="MobiDB-lite"/>
    </source>
</evidence>
<dbReference type="OrthoDB" id="4159489at2759"/>
<evidence type="ECO:0000313" key="4">
    <source>
        <dbReference type="EMBL" id="KTW32588.1"/>
    </source>
</evidence>
<dbReference type="AlphaFoldDB" id="A0A0W4ZW40"/>
<evidence type="ECO:0000256" key="1">
    <source>
        <dbReference type="ARBA" id="ARBA00006349"/>
    </source>
</evidence>
<evidence type="ECO:0000313" key="5">
    <source>
        <dbReference type="Proteomes" id="UP000053447"/>
    </source>
</evidence>
<accession>A0A0W4ZW40</accession>
<feature type="region of interest" description="Disordered" evidence="3">
    <location>
        <begin position="1"/>
        <end position="21"/>
    </location>
</feature>
<keyword evidence="5" id="KW-1185">Reference proteome</keyword>
<dbReference type="InterPro" id="IPR009643">
    <property type="entry name" value="HS1-bd"/>
</dbReference>
<sequence length="106" mass="12033">MSTEECKKLDNEVSPEESDKLSTVVKTMSTIENELHSKDSIDAAYDIVSTVDSLLEQLSHKFENLSTEILEKMDKMTKQLDALETSLNEMMAENHSTKMGKEIDEF</sequence>
<dbReference type="Pfam" id="PF06825">
    <property type="entry name" value="HSBP1"/>
    <property type="match status" value="1"/>
</dbReference>
<dbReference type="VEuPathDB" id="FungiDB:T551_00073"/>
<dbReference type="Gene3D" id="1.20.5.430">
    <property type="match status" value="1"/>
</dbReference>
<protein>
    <submittedName>
        <fullName evidence="4">Uncharacterized protein</fullName>
    </submittedName>
</protein>
<proteinExistence type="inferred from homology"/>
<comment type="similarity">
    <text evidence="1">Belongs to the HSBP1 family.</text>
</comment>
<name>A0A0W4ZW40_PNEJ7</name>
<dbReference type="RefSeq" id="XP_018231280.1">
    <property type="nucleotide sequence ID" value="XM_018372340.1"/>
</dbReference>
<dbReference type="eggNOG" id="ENOG502SFPH">
    <property type="taxonomic scope" value="Eukaryota"/>
</dbReference>